<proteinExistence type="predicted"/>
<dbReference type="AlphaFoldDB" id="A0AAN5AIY9"/>
<evidence type="ECO:0000259" key="2">
    <source>
        <dbReference type="Pfam" id="PF13739"/>
    </source>
</evidence>
<dbReference type="Pfam" id="PF11738">
    <property type="entry name" value="DUF3298"/>
    <property type="match status" value="1"/>
</dbReference>
<organism evidence="3 4">
    <name type="scientific">Persicobacter diffluens</name>
    <dbReference type="NCBI Taxonomy" id="981"/>
    <lineage>
        <taxon>Bacteria</taxon>
        <taxon>Pseudomonadati</taxon>
        <taxon>Bacteroidota</taxon>
        <taxon>Cytophagia</taxon>
        <taxon>Cytophagales</taxon>
        <taxon>Persicobacteraceae</taxon>
        <taxon>Persicobacter</taxon>
    </lineage>
</organism>
<feature type="domain" description="Deacetylase PdaC" evidence="2">
    <location>
        <begin position="50"/>
        <end position="154"/>
    </location>
</feature>
<dbReference type="Proteomes" id="UP001310022">
    <property type="component" value="Unassembled WGS sequence"/>
</dbReference>
<feature type="domain" description="DUF3298" evidence="1">
    <location>
        <begin position="173"/>
        <end position="251"/>
    </location>
</feature>
<dbReference type="Gene3D" id="3.90.640.20">
    <property type="entry name" value="Heat-shock cognate protein, ATPase"/>
    <property type="match status" value="1"/>
</dbReference>
<protein>
    <recommendedName>
        <fullName evidence="5">DUF3298/DUF4163 domain-containing protein</fullName>
    </recommendedName>
</protein>
<accession>A0AAN5AIY9</accession>
<name>A0AAN5AIY9_9BACT</name>
<dbReference type="RefSeq" id="WP_338236671.1">
    <property type="nucleotide sequence ID" value="NZ_BQKE01000001.1"/>
</dbReference>
<reference evidence="3 4" key="1">
    <citation type="submission" date="2021-12" db="EMBL/GenBank/DDBJ databases">
        <title>Genome sequencing of bacteria with rrn-lacking chromosome and rrn-plasmid.</title>
        <authorList>
            <person name="Anda M."/>
            <person name="Iwasaki W."/>
        </authorList>
    </citation>
    <scope>NUCLEOTIDE SEQUENCE [LARGE SCALE GENOMIC DNA]</scope>
    <source>
        <strain evidence="3 4">NBRC 15940</strain>
    </source>
</reference>
<gene>
    <name evidence="3" type="ORF">PEDI_15970</name>
</gene>
<evidence type="ECO:0000259" key="1">
    <source>
        <dbReference type="Pfam" id="PF11738"/>
    </source>
</evidence>
<dbReference type="InterPro" id="IPR021729">
    <property type="entry name" value="DUF3298"/>
</dbReference>
<dbReference type="Gene3D" id="3.30.565.40">
    <property type="entry name" value="Fervidobacterium nodosum Rt17-B1 like"/>
    <property type="match status" value="1"/>
</dbReference>
<evidence type="ECO:0000313" key="4">
    <source>
        <dbReference type="Proteomes" id="UP001310022"/>
    </source>
</evidence>
<dbReference type="Pfam" id="PF13739">
    <property type="entry name" value="PdaC"/>
    <property type="match status" value="1"/>
</dbReference>
<comment type="caution">
    <text evidence="3">The sequence shown here is derived from an EMBL/GenBank/DDBJ whole genome shotgun (WGS) entry which is preliminary data.</text>
</comment>
<dbReference type="PROSITE" id="PS51257">
    <property type="entry name" value="PROKAR_LIPOPROTEIN"/>
    <property type="match status" value="1"/>
</dbReference>
<evidence type="ECO:0000313" key="3">
    <source>
        <dbReference type="EMBL" id="GJM61045.1"/>
    </source>
</evidence>
<dbReference type="InterPro" id="IPR025303">
    <property type="entry name" value="PdaC"/>
</dbReference>
<evidence type="ECO:0008006" key="5">
    <source>
        <dbReference type="Google" id="ProtNLM"/>
    </source>
</evidence>
<keyword evidence="4" id="KW-1185">Reference proteome</keyword>
<dbReference type="EMBL" id="BQKE01000001">
    <property type="protein sequence ID" value="GJM61045.1"/>
    <property type="molecule type" value="Genomic_DNA"/>
</dbReference>
<dbReference type="InterPro" id="IPR037126">
    <property type="entry name" value="PdaC/RsiV-like_sf"/>
</dbReference>
<sequence>MKNFGLIVMCLLTGLIACETKSNKEEHFEQNALEFETLTFRVDEKDCEEEEKNACTYFEVELPYITKATLSGKEERFNQAVMDFFEEDSIKSVKEISAFIENDMVIYEEFTEFLGDNRTKWFYSKKVDLIYTTPQLWSFHFTQEEYLGGAHGNTSHQYKVINSATGQKLTLTDLFRPDFLPELTAMGEAAFKEARGISDSTSLSSSGFQFPKNEFELNNNFGLSEEGIRFYYNPYEIGPYSLGASFFDLPMEQIKAGLKFDI</sequence>